<reference evidence="3 4" key="1">
    <citation type="submission" date="2020-08" db="EMBL/GenBank/DDBJ databases">
        <authorList>
            <person name="Newling K."/>
            <person name="Davey J."/>
            <person name="Forrester S."/>
        </authorList>
    </citation>
    <scope>NUCLEOTIDE SEQUENCE [LARGE SCALE GENOMIC DNA]</scope>
    <source>
        <strain evidence="4">Crithidia deanei Carvalho (ATCC PRA-265)</strain>
    </source>
</reference>
<dbReference type="AlphaFoldDB" id="A0A7G2CED0"/>
<keyword evidence="4" id="KW-1185">Reference proteome</keyword>
<proteinExistence type="predicted"/>
<gene>
    <name evidence="3" type="ORF">ADEAN_000398400</name>
</gene>
<feature type="compositionally biased region" description="Low complexity" evidence="1">
    <location>
        <begin position="242"/>
        <end position="252"/>
    </location>
</feature>
<dbReference type="Proteomes" id="UP000515908">
    <property type="component" value="Chromosome 07"/>
</dbReference>
<sequence>MFRHSPYALTGFTPADADTITRQVSISYSAGSTTSLRRASLQSGGLPAVSECSSASVSSTTLTPLHHYYISFKYGKKIFSSTLRLDPQERVVVEGDRGVDLGVVEGAAPYTEGAPKIIRPATFEDQKQDETRARKEAETLPRMQSLALDVGCLGKVVDVMMQLDEKKITVIICRETKDFVDFRRLQRAAFDAFRCRVWFSYLDEIEETMSTEVQKVQRRPERNNKGTFNQRQNRKLRSAQNAPAAPTAAPCH</sequence>
<feature type="domain" description="PSP1 C-terminal" evidence="2">
    <location>
        <begin position="115"/>
        <end position="202"/>
    </location>
</feature>
<accession>A0A7G2CED0</accession>
<dbReference type="EMBL" id="LR877151">
    <property type="protein sequence ID" value="CAD2216522.1"/>
    <property type="molecule type" value="Genomic_DNA"/>
</dbReference>
<dbReference type="GO" id="GO:0005737">
    <property type="term" value="C:cytoplasm"/>
    <property type="evidence" value="ECO:0007669"/>
    <property type="project" value="TreeGrafter"/>
</dbReference>
<dbReference type="Pfam" id="PF04468">
    <property type="entry name" value="PSP1"/>
    <property type="match status" value="1"/>
</dbReference>
<evidence type="ECO:0000313" key="4">
    <source>
        <dbReference type="Proteomes" id="UP000515908"/>
    </source>
</evidence>
<protein>
    <submittedName>
        <fullName evidence="3">PSP1 C-terminal conserved region containing protein, putative</fullName>
    </submittedName>
</protein>
<feature type="region of interest" description="Disordered" evidence="1">
    <location>
        <begin position="213"/>
        <end position="252"/>
    </location>
</feature>
<dbReference type="PROSITE" id="PS51411">
    <property type="entry name" value="PSP1_C"/>
    <property type="match status" value="1"/>
</dbReference>
<dbReference type="InterPro" id="IPR007557">
    <property type="entry name" value="PSP1_C"/>
</dbReference>
<evidence type="ECO:0000256" key="1">
    <source>
        <dbReference type="SAM" id="MobiDB-lite"/>
    </source>
</evidence>
<dbReference type="VEuPathDB" id="TriTrypDB:ADEAN_000398400"/>
<organism evidence="3 4">
    <name type="scientific">Angomonas deanei</name>
    <dbReference type="NCBI Taxonomy" id="59799"/>
    <lineage>
        <taxon>Eukaryota</taxon>
        <taxon>Discoba</taxon>
        <taxon>Euglenozoa</taxon>
        <taxon>Kinetoplastea</taxon>
        <taxon>Metakinetoplastina</taxon>
        <taxon>Trypanosomatida</taxon>
        <taxon>Trypanosomatidae</taxon>
        <taxon>Strigomonadinae</taxon>
        <taxon>Angomonas</taxon>
    </lineage>
</organism>
<name>A0A7G2CED0_9TRYP</name>
<evidence type="ECO:0000313" key="3">
    <source>
        <dbReference type="EMBL" id="CAD2216522.1"/>
    </source>
</evidence>
<dbReference type="PANTHER" id="PTHR43830">
    <property type="entry name" value="PROTEIN PSP1"/>
    <property type="match status" value="1"/>
</dbReference>
<evidence type="ECO:0000259" key="2">
    <source>
        <dbReference type="PROSITE" id="PS51411"/>
    </source>
</evidence>
<dbReference type="OrthoDB" id="271183at2759"/>
<dbReference type="InterPro" id="IPR047767">
    <property type="entry name" value="PSP1-like"/>
</dbReference>
<dbReference type="PANTHER" id="PTHR43830:SF4">
    <property type="entry name" value="PSP1 C-TERMINAL DOMAIN-CONTAINING PROTEIN"/>
    <property type="match status" value="1"/>
</dbReference>